<dbReference type="AlphaFoldDB" id="A0A9P5LM20"/>
<evidence type="ECO:0000313" key="2">
    <source>
        <dbReference type="Proteomes" id="UP000722485"/>
    </source>
</evidence>
<reference evidence="1" key="1">
    <citation type="submission" date="2020-03" db="EMBL/GenBank/DDBJ databases">
        <title>Draft Genome Sequence of Cylindrodendrum hubeiense.</title>
        <authorList>
            <person name="Buettner E."/>
            <person name="Kellner H."/>
        </authorList>
    </citation>
    <scope>NUCLEOTIDE SEQUENCE</scope>
    <source>
        <strain evidence="1">IHI 201604</strain>
    </source>
</reference>
<keyword evidence="2" id="KW-1185">Reference proteome</keyword>
<organism evidence="1 2">
    <name type="scientific">Cylindrodendrum hubeiense</name>
    <dbReference type="NCBI Taxonomy" id="595255"/>
    <lineage>
        <taxon>Eukaryota</taxon>
        <taxon>Fungi</taxon>
        <taxon>Dikarya</taxon>
        <taxon>Ascomycota</taxon>
        <taxon>Pezizomycotina</taxon>
        <taxon>Sordariomycetes</taxon>
        <taxon>Hypocreomycetidae</taxon>
        <taxon>Hypocreales</taxon>
        <taxon>Nectriaceae</taxon>
        <taxon>Cylindrodendrum</taxon>
    </lineage>
</organism>
<name>A0A9P5LM20_9HYPO</name>
<accession>A0A9P5LM20</accession>
<proteinExistence type="predicted"/>
<dbReference type="EMBL" id="JAANBB010000005">
    <property type="protein sequence ID" value="KAF7557362.1"/>
    <property type="molecule type" value="Genomic_DNA"/>
</dbReference>
<gene>
    <name evidence="1" type="ORF">G7Z17_g650</name>
</gene>
<dbReference type="Proteomes" id="UP000722485">
    <property type="component" value="Unassembled WGS sequence"/>
</dbReference>
<comment type="caution">
    <text evidence="1">The sequence shown here is derived from an EMBL/GenBank/DDBJ whole genome shotgun (WGS) entry which is preliminary data.</text>
</comment>
<sequence length="402" mass="44507">MGPDLFYSTVQCEGLPPLASFKLTVFGNEQIVITYTSKCGGQSDLFTGTSGDGILWEDNQQLHFDGSVSALENCSGKLVVVWTPIENQDSANNGNGQLNISRLNVPLGSDQRPPIERPTQGDLWGVSLQKLADQFYLDIHQDGWKGQPLGQAPLYYATTHDLEKAEVTIHYIFLYAYQNGQTVRRAGGICYDAVINDIGSHQGDLERFAVTLAEPGYEFVTATFEAHGRELYYDNPCTVNWVEGTHAVVSIGLGGHGMWNRHPNAIADNPHCSRPGYHLNVKVSNLSEVNVSLVDFTGEKGIMQWRTWEVSQFRRIGLDDAGRPIGAEIWASFPGRIGDSYYASLFEATCLDGSNLDRVYKTDTFAIFTNTKVLQALPRDKLKLQGTDGPGKRSWIFSGKKR</sequence>
<evidence type="ECO:0000313" key="1">
    <source>
        <dbReference type="EMBL" id="KAF7557362.1"/>
    </source>
</evidence>
<dbReference type="OrthoDB" id="3786490at2759"/>
<protein>
    <submittedName>
        <fullName evidence="1">Uncharacterized protein</fullName>
    </submittedName>
</protein>